<evidence type="ECO:0000256" key="3">
    <source>
        <dbReference type="ARBA" id="ARBA00022630"/>
    </source>
</evidence>
<comment type="cofactor">
    <cofactor evidence="1 5">
        <name>FAD</name>
        <dbReference type="ChEBI" id="CHEBI:57692"/>
    </cofactor>
</comment>
<dbReference type="OrthoDB" id="269227at2759"/>
<dbReference type="GO" id="GO:0050660">
    <property type="term" value="F:flavin adenine dinucleotide binding"/>
    <property type="evidence" value="ECO:0007669"/>
    <property type="project" value="InterPro"/>
</dbReference>
<keyword evidence="4 5" id="KW-0274">FAD</keyword>
<evidence type="ECO:0000256" key="6">
    <source>
        <dbReference type="RuleBase" id="RU003968"/>
    </source>
</evidence>
<feature type="binding site" evidence="5">
    <location>
        <position position="273"/>
    </location>
    <ligand>
        <name>FAD</name>
        <dbReference type="ChEBI" id="CHEBI:57692"/>
    </ligand>
</feature>
<evidence type="ECO:0000256" key="2">
    <source>
        <dbReference type="ARBA" id="ARBA00010790"/>
    </source>
</evidence>
<dbReference type="SUPFAM" id="SSF51905">
    <property type="entry name" value="FAD/NAD(P)-binding domain"/>
    <property type="match status" value="1"/>
</dbReference>
<dbReference type="PANTHER" id="PTHR11552:SF147">
    <property type="entry name" value="CHOLINE DEHYDROGENASE, MITOCHONDRIAL"/>
    <property type="match status" value="1"/>
</dbReference>
<evidence type="ECO:0000313" key="9">
    <source>
        <dbReference type="EMBL" id="JAC52658.1"/>
    </source>
</evidence>
<name>A0A034WFW6_BACDO</name>
<feature type="domain" description="Glucose-methanol-choline oxidoreductase N-terminal" evidence="7">
    <location>
        <begin position="137"/>
        <end position="160"/>
    </location>
</feature>
<dbReference type="GO" id="GO:0016614">
    <property type="term" value="F:oxidoreductase activity, acting on CH-OH group of donors"/>
    <property type="evidence" value="ECO:0007669"/>
    <property type="project" value="InterPro"/>
</dbReference>
<dbReference type="SUPFAM" id="SSF54373">
    <property type="entry name" value="FAD-linked reductases, C-terminal domain"/>
    <property type="match status" value="1"/>
</dbReference>
<feature type="domain" description="Glucose-methanol-choline oxidoreductase N-terminal" evidence="8">
    <location>
        <begin position="311"/>
        <end position="325"/>
    </location>
</feature>
<dbReference type="PROSITE" id="PS00623">
    <property type="entry name" value="GMC_OXRED_1"/>
    <property type="match status" value="1"/>
</dbReference>
<protein>
    <submittedName>
        <fullName evidence="9">Glucose dehydrogenase (Acceptor)</fullName>
    </submittedName>
</protein>
<evidence type="ECO:0000259" key="8">
    <source>
        <dbReference type="PROSITE" id="PS00624"/>
    </source>
</evidence>
<evidence type="ECO:0000259" key="7">
    <source>
        <dbReference type="PROSITE" id="PS00623"/>
    </source>
</evidence>
<dbReference type="Gene3D" id="3.50.50.60">
    <property type="entry name" value="FAD/NAD(P)-binding domain"/>
    <property type="match status" value="1"/>
</dbReference>
<dbReference type="Pfam" id="PF05199">
    <property type="entry name" value="GMC_oxred_C"/>
    <property type="match status" value="1"/>
</dbReference>
<evidence type="ECO:0000256" key="5">
    <source>
        <dbReference type="PIRSR" id="PIRSR000137-2"/>
    </source>
</evidence>
<dbReference type="EMBL" id="GAKP01006294">
    <property type="protein sequence ID" value="JAC52658.1"/>
    <property type="molecule type" value="Transcribed_RNA"/>
</dbReference>
<evidence type="ECO:0000256" key="4">
    <source>
        <dbReference type="ARBA" id="ARBA00022827"/>
    </source>
</evidence>
<dbReference type="InterPro" id="IPR007867">
    <property type="entry name" value="GMC_OxRtase_C"/>
</dbReference>
<dbReference type="InterPro" id="IPR000172">
    <property type="entry name" value="GMC_OxRdtase_N"/>
</dbReference>
<accession>A0A034WFW6</accession>
<dbReference type="InterPro" id="IPR012132">
    <property type="entry name" value="GMC_OxRdtase"/>
</dbReference>
<dbReference type="PROSITE" id="PS00624">
    <property type="entry name" value="GMC_OXRED_2"/>
    <property type="match status" value="1"/>
</dbReference>
<dbReference type="AlphaFoldDB" id="A0A034WFW6"/>
<sequence length="622" mass="69070">MASASFQLPCASQSLGTVNSLVSTLVQTLLTAQCAISAEPNWPKDYGDTAVKEGLGKYDFIVVGAGTAGSVVASRLSENPKWKVLVLEAGDDPPQESEIPSLTSTVQQSPHTFSYYSEPLPHICQGLAHRLCYHPRGKAIGGSGAINGMMYVEGHRKDFDDWLAAGNTKWGWADVKRYYEKAVRPVGNATHPKGYVVLNENYSDEKLAIGNVIFNATAELGLPRLGKLENGIEIGTMYLPVTARVGRRMSTGKVHLAKVSGRPNLHVIKNAQVRKIHFERGGKVATKVTFVLRGVHELSAEVRKEVVLSAGAIDSPKLLLLSGVGPHKHLKELRIPVVHNLAVGANLCDHVITTIFFRLPNNTLVEPTHLSLRPTDAIYDYLIHNRGNLSGIPSGLTSFLNTKGDSTVPDIEFHYNLYRSENRQLFQGHLARRDEKIIAGISQHFKDSHLINFMLILAKPRSVGKLRLRSANYLDTPRMYSNYLDDPEDIATMIRGIRFLERLERTKTMRALNATLLHIPCDECDSYKYRSDAYWRCYIKYMGEGGFHHVGTVKMGPKRDRDACVNPRLLLYGVQNLRVADASIMPDVPRANTNAPAIMIGERAAVFIKEDWNECTQLVEPK</sequence>
<gene>
    <name evidence="9" type="primary">DHGL</name>
</gene>
<comment type="similarity">
    <text evidence="2 6">Belongs to the GMC oxidoreductase family.</text>
</comment>
<dbReference type="Pfam" id="PF00732">
    <property type="entry name" value="GMC_oxred_N"/>
    <property type="match status" value="1"/>
</dbReference>
<organism evidence="9">
    <name type="scientific">Bactrocera dorsalis</name>
    <name type="common">Oriental fruit fly</name>
    <name type="synonym">Dacus dorsalis</name>
    <dbReference type="NCBI Taxonomy" id="27457"/>
    <lineage>
        <taxon>Eukaryota</taxon>
        <taxon>Metazoa</taxon>
        <taxon>Ecdysozoa</taxon>
        <taxon>Arthropoda</taxon>
        <taxon>Hexapoda</taxon>
        <taxon>Insecta</taxon>
        <taxon>Pterygota</taxon>
        <taxon>Neoptera</taxon>
        <taxon>Endopterygota</taxon>
        <taxon>Diptera</taxon>
        <taxon>Brachycera</taxon>
        <taxon>Muscomorpha</taxon>
        <taxon>Tephritoidea</taxon>
        <taxon>Tephritidae</taxon>
        <taxon>Bactrocera</taxon>
        <taxon>Bactrocera</taxon>
    </lineage>
</organism>
<dbReference type="PIRSF" id="PIRSF000137">
    <property type="entry name" value="Alcohol_oxidase"/>
    <property type="match status" value="1"/>
</dbReference>
<evidence type="ECO:0000256" key="1">
    <source>
        <dbReference type="ARBA" id="ARBA00001974"/>
    </source>
</evidence>
<dbReference type="PANTHER" id="PTHR11552">
    <property type="entry name" value="GLUCOSE-METHANOL-CHOLINE GMC OXIDOREDUCTASE"/>
    <property type="match status" value="1"/>
</dbReference>
<dbReference type="Gene3D" id="3.30.560.10">
    <property type="entry name" value="Glucose Oxidase, domain 3"/>
    <property type="match status" value="1"/>
</dbReference>
<dbReference type="InterPro" id="IPR036188">
    <property type="entry name" value="FAD/NAD-bd_sf"/>
</dbReference>
<keyword evidence="3 6" id="KW-0285">Flavoprotein</keyword>
<reference evidence="9" key="1">
    <citation type="journal article" date="2014" name="BMC Genomics">
        <title>Characterizing the developmental transcriptome of the oriental fruit fly, Bactrocera dorsalis (Diptera: Tephritidae) through comparative genomic analysis with Drosophila melanogaster utilizing modENCODE datasets.</title>
        <authorList>
            <person name="Geib S.M."/>
            <person name="Calla B."/>
            <person name="Hall B."/>
            <person name="Hou S."/>
            <person name="Manoukis N.C."/>
        </authorList>
    </citation>
    <scope>NUCLEOTIDE SEQUENCE</scope>
    <source>
        <strain evidence="9">Punador</strain>
    </source>
</reference>
<proteinExistence type="inferred from homology"/>